<dbReference type="EMBL" id="CP060394">
    <property type="protein sequence ID" value="QNI31195.1"/>
    <property type="molecule type" value="Genomic_DNA"/>
</dbReference>
<evidence type="ECO:0000256" key="4">
    <source>
        <dbReference type="ARBA" id="ARBA00022993"/>
    </source>
</evidence>
<comment type="similarity">
    <text evidence="1 5">Belongs to the CoaE family.</text>
</comment>
<dbReference type="GO" id="GO:0015937">
    <property type="term" value="P:coenzyme A biosynthetic process"/>
    <property type="evidence" value="ECO:0007669"/>
    <property type="project" value="UniProtKB-UniRule"/>
</dbReference>
<comment type="function">
    <text evidence="5">Catalyzes the phosphorylation of the 3'-hydroxyl group of dephosphocoenzyme A to form coenzyme A.</text>
</comment>
<evidence type="ECO:0000256" key="6">
    <source>
        <dbReference type="NCBIfam" id="TIGR00152"/>
    </source>
</evidence>
<dbReference type="PROSITE" id="PS51219">
    <property type="entry name" value="DPCK"/>
    <property type="match status" value="1"/>
</dbReference>
<dbReference type="NCBIfam" id="TIGR00152">
    <property type="entry name" value="dephospho-CoA kinase"/>
    <property type="match status" value="1"/>
</dbReference>
<comment type="pathway">
    <text evidence="5">Cofactor biosynthesis; coenzyme A biosynthesis; CoA from (R)-pantothenate: step 5/5.</text>
</comment>
<evidence type="ECO:0000256" key="3">
    <source>
        <dbReference type="ARBA" id="ARBA00022840"/>
    </source>
</evidence>
<evidence type="ECO:0000256" key="1">
    <source>
        <dbReference type="ARBA" id="ARBA00009018"/>
    </source>
</evidence>
<keyword evidence="5 7" id="KW-0418">Kinase</keyword>
<dbReference type="UniPathway" id="UPA00241">
    <property type="reaction ID" value="UER00356"/>
</dbReference>
<dbReference type="EC" id="2.7.1.24" evidence="5 6"/>
<dbReference type="CDD" id="cd02022">
    <property type="entry name" value="DPCK"/>
    <property type="match status" value="1"/>
</dbReference>
<comment type="subcellular location">
    <subcellularLocation>
        <location evidence="5">Cytoplasm</location>
    </subcellularLocation>
</comment>
<dbReference type="AlphaFoldDB" id="A0A7G8BF75"/>
<dbReference type="GO" id="GO:0005737">
    <property type="term" value="C:cytoplasm"/>
    <property type="evidence" value="ECO:0007669"/>
    <property type="project" value="UniProtKB-SubCell"/>
</dbReference>
<evidence type="ECO:0000313" key="7">
    <source>
        <dbReference type="EMBL" id="QNI31195.1"/>
    </source>
</evidence>
<sequence length="216" mass="23847">MLRVGLTGGLGSGKSTVAEMFAARGVHVISADEVGRRLMQPGEGVYRQIVEQFGKEVVRADGTLNRPLLAELAFRQGRLDELNRIVHPAVIAAQEEWANDLEAREPDAIAMIESALIFEAGVSGSVPGWKDRFDKIVLVTAPDDVKIQRFLERIGTGMQVNAEQLKLFEEDARSRLAAQIPDSEKIPFSDYVIDNSGSLERTRQEVDEVFGRLRSA</sequence>
<keyword evidence="8" id="KW-1185">Reference proteome</keyword>
<dbReference type="InterPro" id="IPR027417">
    <property type="entry name" value="P-loop_NTPase"/>
</dbReference>
<organism evidence="7 8">
    <name type="scientific">Alloacidobacterium dinghuense</name>
    <dbReference type="NCBI Taxonomy" id="2763107"/>
    <lineage>
        <taxon>Bacteria</taxon>
        <taxon>Pseudomonadati</taxon>
        <taxon>Acidobacteriota</taxon>
        <taxon>Terriglobia</taxon>
        <taxon>Terriglobales</taxon>
        <taxon>Acidobacteriaceae</taxon>
        <taxon>Alloacidobacterium</taxon>
    </lineage>
</organism>
<dbReference type="PANTHER" id="PTHR10695">
    <property type="entry name" value="DEPHOSPHO-COA KINASE-RELATED"/>
    <property type="match status" value="1"/>
</dbReference>
<feature type="binding site" evidence="5">
    <location>
        <begin position="11"/>
        <end position="16"/>
    </location>
    <ligand>
        <name>ATP</name>
        <dbReference type="ChEBI" id="CHEBI:30616"/>
    </ligand>
</feature>
<keyword evidence="5 7" id="KW-0808">Transferase</keyword>
<protein>
    <recommendedName>
        <fullName evidence="5 6">Dephospho-CoA kinase</fullName>
        <ecNumber evidence="5 6">2.7.1.24</ecNumber>
    </recommendedName>
    <alternativeName>
        <fullName evidence="5">Dephosphocoenzyme A kinase</fullName>
    </alternativeName>
</protein>
<evidence type="ECO:0000256" key="5">
    <source>
        <dbReference type="HAMAP-Rule" id="MF_00376"/>
    </source>
</evidence>
<dbReference type="KEGG" id="adin:H7849_19160"/>
<accession>A0A7G8BF75</accession>
<keyword evidence="4 5" id="KW-0173">Coenzyme A biosynthesis</keyword>
<gene>
    <name evidence="5" type="primary">coaE</name>
    <name evidence="7" type="ORF">H7849_19160</name>
</gene>
<keyword evidence="3 5" id="KW-0067">ATP-binding</keyword>
<dbReference type="HAMAP" id="MF_00376">
    <property type="entry name" value="Dephospho_CoA_kinase"/>
    <property type="match status" value="1"/>
</dbReference>
<dbReference type="Pfam" id="PF01121">
    <property type="entry name" value="CoaE"/>
    <property type="match status" value="1"/>
</dbReference>
<dbReference type="PANTHER" id="PTHR10695:SF46">
    <property type="entry name" value="BIFUNCTIONAL COENZYME A SYNTHASE-RELATED"/>
    <property type="match status" value="1"/>
</dbReference>
<proteinExistence type="inferred from homology"/>
<evidence type="ECO:0000256" key="2">
    <source>
        <dbReference type="ARBA" id="ARBA00022741"/>
    </source>
</evidence>
<keyword evidence="2 5" id="KW-0547">Nucleotide-binding</keyword>
<keyword evidence="5" id="KW-0963">Cytoplasm</keyword>
<dbReference type="Proteomes" id="UP000515312">
    <property type="component" value="Chromosome"/>
</dbReference>
<reference evidence="7 8" key="1">
    <citation type="submission" date="2020-08" db="EMBL/GenBank/DDBJ databases">
        <title>Edaphobacter telluris sp. nov. and Acidobacterium dinghuensis sp. nov., two acidobacteria isolated from forest soil.</title>
        <authorList>
            <person name="Fu J."/>
            <person name="Qiu L."/>
        </authorList>
    </citation>
    <scope>NUCLEOTIDE SEQUENCE [LARGE SCALE GENOMIC DNA]</scope>
    <source>
        <strain evidence="7">4Y35</strain>
    </source>
</reference>
<comment type="catalytic activity">
    <reaction evidence="5">
        <text>3'-dephospho-CoA + ATP = ADP + CoA + H(+)</text>
        <dbReference type="Rhea" id="RHEA:18245"/>
        <dbReference type="ChEBI" id="CHEBI:15378"/>
        <dbReference type="ChEBI" id="CHEBI:30616"/>
        <dbReference type="ChEBI" id="CHEBI:57287"/>
        <dbReference type="ChEBI" id="CHEBI:57328"/>
        <dbReference type="ChEBI" id="CHEBI:456216"/>
        <dbReference type="EC" id="2.7.1.24"/>
    </reaction>
</comment>
<dbReference type="GO" id="GO:0005524">
    <property type="term" value="F:ATP binding"/>
    <property type="evidence" value="ECO:0007669"/>
    <property type="project" value="UniProtKB-UniRule"/>
</dbReference>
<name>A0A7G8BF75_9BACT</name>
<dbReference type="GO" id="GO:0004140">
    <property type="term" value="F:dephospho-CoA kinase activity"/>
    <property type="evidence" value="ECO:0007669"/>
    <property type="project" value="UniProtKB-UniRule"/>
</dbReference>
<evidence type="ECO:0000313" key="8">
    <source>
        <dbReference type="Proteomes" id="UP000515312"/>
    </source>
</evidence>
<dbReference type="SUPFAM" id="SSF52540">
    <property type="entry name" value="P-loop containing nucleoside triphosphate hydrolases"/>
    <property type="match status" value="1"/>
</dbReference>
<dbReference type="InterPro" id="IPR001977">
    <property type="entry name" value="Depp_CoAkinase"/>
</dbReference>
<dbReference type="Gene3D" id="3.40.50.300">
    <property type="entry name" value="P-loop containing nucleotide triphosphate hydrolases"/>
    <property type="match status" value="1"/>
</dbReference>
<dbReference type="RefSeq" id="WP_186741634.1">
    <property type="nucleotide sequence ID" value="NZ_CP060394.1"/>
</dbReference>